<protein>
    <recommendedName>
        <fullName evidence="4">BON domain-containing protein</fullName>
    </recommendedName>
</protein>
<dbReference type="Proteomes" id="UP000054683">
    <property type="component" value="Unassembled WGS sequence"/>
</dbReference>
<evidence type="ECO:0000313" key="3">
    <source>
        <dbReference type="Proteomes" id="UP000054683"/>
    </source>
</evidence>
<evidence type="ECO:0008006" key="4">
    <source>
        <dbReference type="Google" id="ProtNLM"/>
    </source>
</evidence>
<organism evidence="2 3">
    <name type="scientific">Caballeronia udeis</name>
    <dbReference type="NCBI Taxonomy" id="1232866"/>
    <lineage>
        <taxon>Bacteria</taxon>
        <taxon>Pseudomonadati</taxon>
        <taxon>Pseudomonadota</taxon>
        <taxon>Betaproteobacteria</taxon>
        <taxon>Burkholderiales</taxon>
        <taxon>Burkholderiaceae</taxon>
        <taxon>Caballeronia</taxon>
    </lineage>
</organism>
<evidence type="ECO:0000313" key="2">
    <source>
        <dbReference type="EMBL" id="SAL31517.1"/>
    </source>
</evidence>
<reference evidence="2 3" key="1">
    <citation type="submission" date="2016-01" db="EMBL/GenBank/DDBJ databases">
        <authorList>
            <person name="Oliw E.H."/>
        </authorList>
    </citation>
    <scope>NUCLEOTIDE SEQUENCE [LARGE SCALE GENOMIC DNA]</scope>
    <source>
        <strain evidence="2">LMG 27134</strain>
    </source>
</reference>
<name>A0A158GHZ5_9BURK</name>
<evidence type="ECO:0000256" key="1">
    <source>
        <dbReference type="SAM" id="MobiDB-lite"/>
    </source>
</evidence>
<gene>
    <name evidence="2" type="ORF">AWB69_02670</name>
</gene>
<proteinExistence type="predicted"/>
<feature type="region of interest" description="Disordered" evidence="1">
    <location>
        <begin position="216"/>
        <end position="235"/>
    </location>
</feature>
<dbReference type="EMBL" id="FCOK02000014">
    <property type="protein sequence ID" value="SAL31517.1"/>
    <property type="molecule type" value="Genomic_DNA"/>
</dbReference>
<sequence>MVAAGKNVNAERLRENAEGCRLESPWRAQDRVLRRAFAGLTPSVIFVKTFGATAQEPLQAKTMGPFIRRCAWCLLASIASQPALADDLRSNRGNDPFFRISKAIPQCPAPLGPMETEQEWQSEAHYRIERGNSCWVEGRCRLSNSYRYDAEIAEAVQRRLSTINMATHWREQSSLWLMLQRRFIYVQGCVLPSFDKDKFLSELAKTADVDKVIDNTTTHPEAKPLPYVPESQARR</sequence>
<dbReference type="AlphaFoldDB" id="A0A158GHZ5"/>
<accession>A0A158GHZ5</accession>